<keyword evidence="4" id="KW-0745">Spermidine biosynthesis</keyword>
<evidence type="ECO:0000256" key="2">
    <source>
        <dbReference type="ARBA" id="ARBA00022679"/>
    </source>
</evidence>
<dbReference type="SUPFAM" id="SSF53335">
    <property type="entry name" value="S-adenosyl-L-methionine-dependent methyltransferases"/>
    <property type="match status" value="1"/>
</dbReference>
<comment type="caution">
    <text evidence="4">Lacks conserved residue(s) required for the propagation of feature annotation.</text>
</comment>
<evidence type="ECO:0000313" key="7">
    <source>
        <dbReference type="EMBL" id="OGL40190.1"/>
    </source>
</evidence>
<keyword evidence="4" id="KW-1003">Cell membrane</keyword>
<evidence type="ECO:0000313" key="8">
    <source>
        <dbReference type="Proteomes" id="UP000178526"/>
    </source>
</evidence>
<dbReference type="HAMAP" id="MF_00198">
    <property type="entry name" value="Spermidine_synth"/>
    <property type="match status" value="1"/>
</dbReference>
<comment type="subunit">
    <text evidence="4">Homodimer or homotetramer.</text>
</comment>
<dbReference type="PANTHER" id="PTHR11558:SF11">
    <property type="entry name" value="SPERMIDINE SYNTHASE"/>
    <property type="match status" value="1"/>
</dbReference>
<dbReference type="EMBL" id="MGDB01000106">
    <property type="protein sequence ID" value="OGL40190.1"/>
    <property type="molecule type" value="Genomic_DNA"/>
</dbReference>
<dbReference type="PROSITE" id="PS51006">
    <property type="entry name" value="PABS_2"/>
    <property type="match status" value="1"/>
</dbReference>
<feature type="domain" description="PABS" evidence="6">
    <location>
        <begin position="482"/>
        <end position="730"/>
    </location>
</feature>
<keyword evidence="4" id="KW-0812">Transmembrane</keyword>
<feature type="transmembrane region" description="Helical" evidence="4">
    <location>
        <begin position="246"/>
        <end position="264"/>
    </location>
</feature>
<comment type="caution">
    <text evidence="7">The sequence shown here is derived from an EMBL/GenBank/DDBJ whole genome shotgun (WGS) entry which is preliminary data.</text>
</comment>
<dbReference type="Gene3D" id="3.40.50.150">
    <property type="entry name" value="Vaccinia Virus protein VP39"/>
    <property type="match status" value="1"/>
</dbReference>
<feature type="active site" description="Proton acceptor" evidence="4 5">
    <location>
        <position position="649"/>
    </location>
</feature>
<keyword evidence="2 4" id="KW-0808">Transferase</keyword>
<keyword evidence="3 4" id="KW-0620">Polyamine biosynthesis</keyword>
<comment type="subcellular location">
    <subcellularLocation>
        <location evidence="4">Cell membrane</location>
        <topology evidence="4">Multi-pass membrane protein</topology>
    </subcellularLocation>
</comment>
<dbReference type="InterPro" id="IPR030374">
    <property type="entry name" value="PABS"/>
</dbReference>
<feature type="transmembrane region" description="Helical" evidence="4">
    <location>
        <begin position="156"/>
        <end position="180"/>
    </location>
</feature>
<dbReference type="UniPathway" id="UPA00248">
    <property type="reaction ID" value="UER00314"/>
</dbReference>
<feature type="transmembrane region" description="Helical" evidence="4">
    <location>
        <begin position="435"/>
        <end position="453"/>
    </location>
</feature>
<feature type="transmembrane region" description="Helical" evidence="4">
    <location>
        <begin position="36"/>
        <end position="61"/>
    </location>
</feature>
<feature type="transmembrane region" description="Helical" evidence="4">
    <location>
        <begin position="363"/>
        <end position="385"/>
    </location>
</feature>
<proteinExistence type="inferred from homology"/>
<evidence type="ECO:0000256" key="1">
    <source>
        <dbReference type="ARBA" id="ARBA00007867"/>
    </source>
</evidence>
<keyword evidence="4" id="KW-1133">Transmembrane helix</keyword>
<name>A0A1F7RFT4_9BACT</name>
<dbReference type="Pfam" id="PF01564">
    <property type="entry name" value="Spermine_synth"/>
    <property type="match status" value="1"/>
</dbReference>
<reference evidence="7 8" key="1">
    <citation type="journal article" date="2016" name="Nat. Commun.">
        <title>Thousands of microbial genomes shed light on interconnected biogeochemical processes in an aquifer system.</title>
        <authorList>
            <person name="Anantharaman K."/>
            <person name="Brown C.T."/>
            <person name="Hug L.A."/>
            <person name="Sharon I."/>
            <person name="Castelle C.J."/>
            <person name="Probst A.J."/>
            <person name="Thomas B.C."/>
            <person name="Singh A."/>
            <person name="Wilkins M.J."/>
            <person name="Karaoz U."/>
            <person name="Brodie E.L."/>
            <person name="Williams K.H."/>
            <person name="Hubbard S.S."/>
            <person name="Banfield J.F."/>
        </authorList>
    </citation>
    <scope>NUCLEOTIDE SEQUENCE [LARGE SCALE GENOMIC DNA]</scope>
</reference>
<comment type="catalytic activity">
    <reaction evidence="4">
        <text>S-adenosyl 3-(methylsulfanyl)propylamine + putrescine = S-methyl-5'-thioadenosine + spermidine + H(+)</text>
        <dbReference type="Rhea" id="RHEA:12721"/>
        <dbReference type="ChEBI" id="CHEBI:15378"/>
        <dbReference type="ChEBI" id="CHEBI:17509"/>
        <dbReference type="ChEBI" id="CHEBI:57443"/>
        <dbReference type="ChEBI" id="CHEBI:57834"/>
        <dbReference type="ChEBI" id="CHEBI:326268"/>
        <dbReference type="EC" id="2.5.1.16"/>
    </reaction>
</comment>
<comment type="function">
    <text evidence="4">Catalyzes the irreversible transfer of a propylamine group from the amino donor S-adenosylmethioninamine (decarboxy-AdoMet) to putrescine (1,4-diaminobutane) to yield spermidine.</text>
</comment>
<dbReference type="InterPro" id="IPR036259">
    <property type="entry name" value="MFS_trans_sf"/>
</dbReference>
<dbReference type="Proteomes" id="UP000178526">
    <property type="component" value="Unassembled WGS sequence"/>
</dbReference>
<dbReference type="PANTHER" id="PTHR11558">
    <property type="entry name" value="SPERMIDINE/SPERMINE SYNTHASE"/>
    <property type="match status" value="1"/>
</dbReference>
<comment type="pathway">
    <text evidence="4">Amine and polyamine biosynthesis; spermidine biosynthesis; spermidine from putrescine: step 1/1.</text>
</comment>
<feature type="transmembrane region" description="Helical" evidence="4">
    <location>
        <begin position="316"/>
        <end position="337"/>
    </location>
</feature>
<evidence type="ECO:0000256" key="4">
    <source>
        <dbReference type="HAMAP-Rule" id="MF_00198"/>
    </source>
</evidence>
<sequence>MRFILVGFIYLMFFLSGAAALMYQVLWVRSLSLIFGGSHLAVAAVLSIFMAGLAIGGYIIGKSADSMKKPLRIYGFLELLIGIFAIIFLGLIKLYPYIYIPLAQGRDEHPVYLFLIRIIFSIVALIVPTSLMGGTLPVLSRFISGRPDNLRSHLSFLYGLNTLGAVAGAIAAGFFFLRFYSVSTTMGIAILTNLFIGLSSILLQDKAALVLTNTQAEPLLKKKTAKNISRSFAPEKTNENLFSFKLVLWGIGVSGFCALGYEVLWTRILAIVFGASVYGFTTMLAAFLTGIAVGSGAYGILPKIFPSKGKEIETSIVWFGIVQVIIGISSLVVTAYIHRLPLVSFMLRNYLQQYWNDFFKVKISTNFTLAFFYMFFPAFFMGLAFPIAGRVHAVYKKMVGSAVGEVLAYNTIGAILGAALSGFVMIYFFGIEKSLQMLTVINIVFGLLVAFSVKNNKMLNWSFPIAGFVILLFLGINHNALRIWDLNYFAIFRSNQPEAFDTPEKIKDAVENTDVLYYAEGAESIVSSIKVKGGYQSFITNGRVEATTSMEGQQCQFMLGHLPMLLARNPKKVLLIGTGSGMTLGATSVYPSVEEITLVEIEPKVIGVAKTFGNYNHHVLENPKLKIVFNDGRNFLMTTKNRYDVITADPVHPWFRGAGYLYTSEYFKLASEHLEPGGIMCHWLPIYELTTENIKSVVKTFTENFKYTMLWLTYDDAELVGSNSPITIDENELERRFSRSEISADMKRISISSSTDLLSYFVMGSTAMRNFSKGGVVNTDDNLYLEFSAPFSIGKNSLMEDNANAIADNVESVLPYLVPMRDEKMRAEQIKNWGKYSKAFVVARKAQALFLGGKYYSPEFNMLMEELNNKYPWLALYRLLKSEYTDKINMEPRLLQNTSLVFLDKTGARIVIELSAVLVPVSNERAAIVFADNASRVIYGQLYVNGLNMDRFINGFVNDVMINIRSAYKEETEIAFRKGKEFPSAETGVNRIKKIITEKIHEKGEAGV</sequence>
<dbReference type="SUPFAM" id="SSF103473">
    <property type="entry name" value="MFS general substrate transporter"/>
    <property type="match status" value="1"/>
</dbReference>
<evidence type="ECO:0000256" key="5">
    <source>
        <dbReference type="PROSITE-ProRule" id="PRU00354"/>
    </source>
</evidence>
<dbReference type="NCBIfam" id="NF037959">
    <property type="entry name" value="MFS_SpdSyn"/>
    <property type="match status" value="2"/>
</dbReference>
<dbReference type="GO" id="GO:0005829">
    <property type="term" value="C:cytosol"/>
    <property type="evidence" value="ECO:0007669"/>
    <property type="project" value="TreeGrafter"/>
</dbReference>
<organism evidence="7 8">
    <name type="scientific">Candidatus Schekmanbacteria bacterium GWA2_38_11</name>
    <dbReference type="NCBI Taxonomy" id="1817876"/>
    <lineage>
        <taxon>Bacteria</taxon>
        <taxon>Candidatus Schekmaniibacteriota</taxon>
    </lineage>
</organism>
<dbReference type="AlphaFoldDB" id="A0A1F7RFT4"/>
<accession>A0A1F7RFT4</accession>
<dbReference type="InterPro" id="IPR029063">
    <property type="entry name" value="SAM-dependent_MTases_sf"/>
</dbReference>
<feature type="transmembrane region" description="Helical" evidence="4">
    <location>
        <begin position="270"/>
        <end position="295"/>
    </location>
</feature>
<feature type="transmembrane region" description="Helical" evidence="4">
    <location>
        <begin position="186"/>
        <end position="203"/>
    </location>
</feature>
<evidence type="ECO:0000259" key="6">
    <source>
        <dbReference type="PROSITE" id="PS51006"/>
    </source>
</evidence>
<feature type="transmembrane region" description="Helical" evidence="4">
    <location>
        <begin position="112"/>
        <end position="136"/>
    </location>
</feature>
<keyword evidence="4" id="KW-0472">Membrane</keyword>
<protein>
    <recommendedName>
        <fullName evidence="4">Polyamine aminopropyltransferase</fullName>
    </recommendedName>
    <alternativeName>
        <fullName evidence="4">Putrescine aminopropyltransferase</fullName>
        <shortName evidence="4">PAPT</shortName>
    </alternativeName>
    <alternativeName>
        <fullName evidence="4">Spermidine synthase</fullName>
        <shortName evidence="4">SPDS</shortName>
        <shortName evidence="4">SPDSY</shortName>
        <ecNumber evidence="4">2.5.1.16</ecNumber>
    </alternativeName>
</protein>
<dbReference type="EC" id="2.5.1.16" evidence="4"/>
<feature type="transmembrane region" description="Helical" evidence="4">
    <location>
        <begin position="465"/>
        <end position="484"/>
    </location>
</feature>
<comment type="similarity">
    <text evidence="1 4">Belongs to the spermidine/spermine synthase family.</text>
</comment>
<feature type="binding site" evidence="4">
    <location>
        <begin position="631"/>
        <end position="632"/>
    </location>
    <ligand>
        <name>S-methyl-5'-thioadenosine</name>
        <dbReference type="ChEBI" id="CHEBI:17509"/>
    </ligand>
</feature>
<evidence type="ECO:0000256" key="3">
    <source>
        <dbReference type="ARBA" id="ARBA00023115"/>
    </source>
</evidence>
<dbReference type="InterPro" id="IPR001045">
    <property type="entry name" value="Spermi_synthase"/>
</dbReference>
<gene>
    <name evidence="4" type="primary">speE</name>
    <name evidence="7" type="ORF">A2042_09995</name>
</gene>
<feature type="binding site" evidence="4">
    <location>
        <position position="600"/>
    </location>
    <ligand>
        <name>S-methyl-5'-thioadenosine</name>
        <dbReference type="ChEBI" id="CHEBI:17509"/>
    </ligand>
</feature>
<dbReference type="GO" id="GO:0005886">
    <property type="term" value="C:plasma membrane"/>
    <property type="evidence" value="ECO:0007669"/>
    <property type="project" value="UniProtKB-SubCell"/>
</dbReference>
<dbReference type="CDD" id="cd02440">
    <property type="entry name" value="AdoMet_MTases"/>
    <property type="match status" value="1"/>
</dbReference>
<dbReference type="GO" id="GO:0004766">
    <property type="term" value="F:spermidine synthase activity"/>
    <property type="evidence" value="ECO:0007669"/>
    <property type="project" value="UniProtKB-UniRule"/>
</dbReference>
<feature type="transmembrane region" description="Helical" evidence="4">
    <location>
        <begin position="73"/>
        <end position="92"/>
    </location>
</feature>
<feature type="transmembrane region" description="Helical" evidence="4">
    <location>
        <begin position="406"/>
        <end position="429"/>
    </location>
</feature>
<dbReference type="GO" id="GO:0008295">
    <property type="term" value="P:spermidine biosynthetic process"/>
    <property type="evidence" value="ECO:0007669"/>
    <property type="project" value="UniProtKB-UniRule"/>
</dbReference>